<keyword evidence="2" id="KW-1185">Reference proteome</keyword>
<gene>
    <name evidence="1" type="ORF">JMJ77_009816</name>
</gene>
<reference evidence="1" key="1">
    <citation type="submission" date="2021-05" db="EMBL/GenBank/DDBJ databases">
        <title>Comparative genomics of three Colletotrichum scovillei strains and genetic complementation revealed genes involved fungal growth and virulence on chili pepper.</title>
        <authorList>
            <person name="Hsieh D.-K."/>
            <person name="Chuang S.-C."/>
            <person name="Chen C.-Y."/>
            <person name="Chao Y.-T."/>
            <person name="Lu M.-Y.J."/>
            <person name="Lee M.-H."/>
            <person name="Shih M.-C."/>
        </authorList>
    </citation>
    <scope>NUCLEOTIDE SEQUENCE</scope>
    <source>
        <strain evidence="1">Coll-153</strain>
    </source>
</reference>
<evidence type="ECO:0000313" key="1">
    <source>
        <dbReference type="EMBL" id="KAG7045739.1"/>
    </source>
</evidence>
<feature type="non-terminal residue" evidence="1">
    <location>
        <position position="1"/>
    </location>
</feature>
<sequence>MDLDFDEVCLLFPVRRDVENFAMNDVHGEDCVFCADDE</sequence>
<proteinExistence type="predicted"/>
<accession>A0A9P7QYJ1</accession>
<keyword evidence="1" id="KW-0808">Transferase</keyword>
<keyword evidence="1" id="KW-0418">Kinase</keyword>
<dbReference type="Proteomes" id="UP000699042">
    <property type="component" value="Unassembled WGS sequence"/>
</dbReference>
<comment type="caution">
    <text evidence="1">The sequence shown here is derived from an EMBL/GenBank/DDBJ whole genome shotgun (WGS) entry which is preliminary data.</text>
</comment>
<dbReference type="GO" id="GO:0016301">
    <property type="term" value="F:kinase activity"/>
    <property type="evidence" value="ECO:0007669"/>
    <property type="project" value="UniProtKB-KW"/>
</dbReference>
<organism evidence="1 2">
    <name type="scientific">Colletotrichum scovillei</name>
    <dbReference type="NCBI Taxonomy" id="1209932"/>
    <lineage>
        <taxon>Eukaryota</taxon>
        <taxon>Fungi</taxon>
        <taxon>Dikarya</taxon>
        <taxon>Ascomycota</taxon>
        <taxon>Pezizomycotina</taxon>
        <taxon>Sordariomycetes</taxon>
        <taxon>Hypocreomycetidae</taxon>
        <taxon>Glomerellales</taxon>
        <taxon>Glomerellaceae</taxon>
        <taxon>Colletotrichum</taxon>
        <taxon>Colletotrichum acutatum species complex</taxon>
    </lineage>
</organism>
<dbReference type="AlphaFoldDB" id="A0A9P7QYJ1"/>
<protein>
    <submittedName>
        <fullName evidence="1">Aspartate kinase</fullName>
    </submittedName>
</protein>
<dbReference type="EMBL" id="JAESDN010000009">
    <property type="protein sequence ID" value="KAG7045739.1"/>
    <property type="molecule type" value="Genomic_DNA"/>
</dbReference>
<name>A0A9P7QYJ1_9PEZI</name>
<evidence type="ECO:0000313" key="2">
    <source>
        <dbReference type="Proteomes" id="UP000699042"/>
    </source>
</evidence>